<dbReference type="EMBL" id="JBHTBE010000004">
    <property type="protein sequence ID" value="MFC7270266.1"/>
    <property type="molecule type" value="Genomic_DNA"/>
</dbReference>
<dbReference type="InterPro" id="IPR012338">
    <property type="entry name" value="Beta-lactam/transpept-like"/>
</dbReference>
<dbReference type="SUPFAM" id="SSF56601">
    <property type="entry name" value="beta-lactamase/transpeptidase-like"/>
    <property type="match status" value="1"/>
</dbReference>
<evidence type="ECO:0000313" key="2">
    <source>
        <dbReference type="EMBL" id="MFC7270266.1"/>
    </source>
</evidence>
<comment type="caution">
    <text evidence="2">The sequence shown here is derived from an EMBL/GenBank/DDBJ whole genome shotgun (WGS) entry which is preliminary data.</text>
</comment>
<dbReference type="InterPro" id="IPR000871">
    <property type="entry name" value="Beta-lactam_class-A"/>
</dbReference>
<keyword evidence="3" id="KW-1185">Reference proteome</keyword>
<accession>A0ABW2HGP7</accession>
<dbReference type="InterPro" id="IPR045155">
    <property type="entry name" value="Beta-lactam_cat"/>
</dbReference>
<protein>
    <submittedName>
        <fullName evidence="2">Serine hydrolase</fullName>
    </submittedName>
</protein>
<dbReference type="Pfam" id="PF13354">
    <property type="entry name" value="Beta-lactamase2"/>
    <property type="match status" value="1"/>
</dbReference>
<reference evidence="3" key="1">
    <citation type="journal article" date="2019" name="Int. J. Syst. Evol. Microbiol.">
        <title>The Global Catalogue of Microorganisms (GCM) 10K type strain sequencing project: providing services to taxonomists for standard genome sequencing and annotation.</title>
        <authorList>
            <consortium name="The Broad Institute Genomics Platform"/>
            <consortium name="The Broad Institute Genome Sequencing Center for Infectious Disease"/>
            <person name="Wu L."/>
            <person name="Ma J."/>
        </authorList>
    </citation>
    <scope>NUCLEOTIDE SEQUENCE [LARGE SCALE GENOMIC DNA]</scope>
    <source>
        <strain evidence="3">CGMCC 1.15772</strain>
    </source>
</reference>
<dbReference type="PANTHER" id="PTHR35333">
    <property type="entry name" value="BETA-LACTAMASE"/>
    <property type="match status" value="1"/>
</dbReference>
<dbReference type="Proteomes" id="UP001596507">
    <property type="component" value="Unassembled WGS sequence"/>
</dbReference>
<proteinExistence type="predicted"/>
<organism evidence="2 3">
    <name type="scientific">Microbacterium fluvii</name>
    <dbReference type="NCBI Taxonomy" id="415215"/>
    <lineage>
        <taxon>Bacteria</taxon>
        <taxon>Bacillati</taxon>
        <taxon>Actinomycetota</taxon>
        <taxon>Actinomycetes</taxon>
        <taxon>Micrococcales</taxon>
        <taxon>Microbacteriaceae</taxon>
        <taxon>Microbacterium</taxon>
    </lineage>
</organism>
<evidence type="ECO:0000313" key="3">
    <source>
        <dbReference type="Proteomes" id="UP001596507"/>
    </source>
</evidence>
<dbReference type="PANTHER" id="PTHR35333:SF3">
    <property type="entry name" value="BETA-LACTAMASE-TYPE TRANSPEPTIDASE FOLD CONTAINING PROTEIN"/>
    <property type="match status" value="1"/>
</dbReference>
<dbReference type="RefSeq" id="WP_262875196.1">
    <property type="nucleotide sequence ID" value="NZ_BAABKW010000007.1"/>
</dbReference>
<feature type="domain" description="Beta-lactamase class A catalytic" evidence="1">
    <location>
        <begin position="9"/>
        <end position="226"/>
    </location>
</feature>
<evidence type="ECO:0000259" key="1">
    <source>
        <dbReference type="Pfam" id="PF13354"/>
    </source>
</evidence>
<gene>
    <name evidence="2" type="ORF">ACFQRL_14980</name>
</gene>
<keyword evidence="2" id="KW-0378">Hydrolase</keyword>
<name>A0ABW2HGP7_9MICO</name>
<dbReference type="Gene3D" id="3.40.710.10">
    <property type="entry name" value="DD-peptidase/beta-lactamase superfamily"/>
    <property type="match status" value="1"/>
</dbReference>
<dbReference type="GO" id="GO:0016787">
    <property type="term" value="F:hydrolase activity"/>
    <property type="evidence" value="ECO:0007669"/>
    <property type="project" value="UniProtKB-KW"/>
</dbReference>
<sequence>MSDSVRWSVFATTLGERPQVIAELDADAELPSASAAKILVLLAASAGVEDAQLRIDEPLDRRRVAPVGDSGLWQHLASDALPLGDAATLVGAVSDNLATNVLIDRLGGVDAVEAVAVEMGIEGVHLHDIVRDGRMPQHPPALSTGTARGYATLMSRLAMADGIRPAVADRVVGWLAAGTDLSMVAAAFGLDPLAHTAPDRGMALVNKTGTDEGVRVDLGLVRGPRGVVAYASLAHWQPSAGDPERDAVLESMRTLGAQVSAAVGG</sequence>